<keyword evidence="2" id="KW-1185">Reference proteome</keyword>
<proteinExistence type="predicted"/>
<name>A0ACD5YUM5_AVESA</name>
<sequence>MAEQLASVPEESTTVFPAPHPPSSSYRESIRSVDGPEWRIRSSLFPQSSNSGSSYSSSYSGGSNISGYSSGLVSAGVSGFGDGEIRKIAHKMFSDGYLQQMVQAFGGQDPDSVLEAWFSELDVPWVLQSRESHGSQFQLQPQELVERWIRSLTLIVVSIIELFLSTADVSAAVPRFGKASISVMLDFVDTLNLSMPENLQAMLHMYVCVSTASYYMVAVLLFSLEAQRVFSDIGGLLKRGENKLVQAISDIISEAKVMAFGMVDDSWDIEIVRGRGEVHRSVRMLVDCIVSMMKAQASLQDSAQRHNDEKLCDLIDDTMHYLKNMLQEKS</sequence>
<protein>
    <submittedName>
        <fullName evidence="1">Uncharacterized protein</fullName>
    </submittedName>
</protein>
<reference evidence="1" key="2">
    <citation type="submission" date="2025-09" db="UniProtKB">
        <authorList>
            <consortium name="EnsemblPlants"/>
        </authorList>
    </citation>
    <scope>IDENTIFICATION</scope>
</reference>
<dbReference type="Proteomes" id="UP001732700">
    <property type="component" value="Chromosome 6A"/>
</dbReference>
<dbReference type="EnsemblPlants" id="AVESA.00010b.r2.6AG1044970.1">
    <property type="protein sequence ID" value="AVESA.00010b.r2.6AG1044970.1.CDS.1"/>
    <property type="gene ID" value="AVESA.00010b.r2.6AG1044970"/>
</dbReference>
<accession>A0ACD5YUM5</accession>
<evidence type="ECO:0000313" key="2">
    <source>
        <dbReference type="Proteomes" id="UP001732700"/>
    </source>
</evidence>
<reference evidence="1" key="1">
    <citation type="submission" date="2021-05" db="EMBL/GenBank/DDBJ databases">
        <authorList>
            <person name="Scholz U."/>
            <person name="Mascher M."/>
            <person name="Fiebig A."/>
        </authorList>
    </citation>
    <scope>NUCLEOTIDE SEQUENCE [LARGE SCALE GENOMIC DNA]</scope>
</reference>
<organism evidence="1 2">
    <name type="scientific">Avena sativa</name>
    <name type="common">Oat</name>
    <dbReference type="NCBI Taxonomy" id="4498"/>
    <lineage>
        <taxon>Eukaryota</taxon>
        <taxon>Viridiplantae</taxon>
        <taxon>Streptophyta</taxon>
        <taxon>Embryophyta</taxon>
        <taxon>Tracheophyta</taxon>
        <taxon>Spermatophyta</taxon>
        <taxon>Magnoliopsida</taxon>
        <taxon>Liliopsida</taxon>
        <taxon>Poales</taxon>
        <taxon>Poaceae</taxon>
        <taxon>BOP clade</taxon>
        <taxon>Pooideae</taxon>
        <taxon>Poodae</taxon>
        <taxon>Poeae</taxon>
        <taxon>Poeae Chloroplast Group 1 (Aveneae type)</taxon>
        <taxon>Aveninae</taxon>
        <taxon>Avena</taxon>
    </lineage>
</organism>
<evidence type="ECO:0000313" key="1">
    <source>
        <dbReference type="EnsemblPlants" id="AVESA.00010b.r2.6AG1044970.1.CDS.1"/>
    </source>
</evidence>